<organism evidence="1 2">
    <name type="scientific">candidate division WS6 bacterium OLB21</name>
    <dbReference type="NCBI Taxonomy" id="1617427"/>
    <lineage>
        <taxon>Bacteria</taxon>
        <taxon>Candidatus Dojkabacteria</taxon>
    </lineage>
</organism>
<dbReference type="Proteomes" id="UP000070449">
    <property type="component" value="Unassembled WGS sequence"/>
</dbReference>
<accession>A0A136KJA4</accession>
<proteinExistence type="predicted"/>
<dbReference type="EMBL" id="JYPD01000017">
    <property type="protein sequence ID" value="KXK09502.1"/>
    <property type="molecule type" value="Genomic_DNA"/>
</dbReference>
<sequence length="54" mass="6273">MSFNNLGEQLSSVWPKCKFWNEAKEVAHLMSEYRVPIINRILASSQESADTFRL</sequence>
<reference evidence="1 2" key="1">
    <citation type="submission" date="2015-02" db="EMBL/GenBank/DDBJ databases">
        <title>Improved understanding of the partial-nitritation anammox process through 23 genomes representing the majority of the microbial community.</title>
        <authorList>
            <person name="Speth D.R."/>
            <person name="In T Zandt M."/>
            <person name="Guerrero Cruz S."/>
            <person name="Jetten M.S."/>
            <person name="Dutilh B.E."/>
        </authorList>
    </citation>
    <scope>NUCLEOTIDE SEQUENCE [LARGE SCALE GENOMIC DNA]</scope>
    <source>
        <strain evidence="1">OLB21</strain>
    </source>
</reference>
<comment type="caution">
    <text evidence="1">The sequence shown here is derived from an EMBL/GenBank/DDBJ whole genome shotgun (WGS) entry which is preliminary data.</text>
</comment>
<dbReference type="AlphaFoldDB" id="A0A136KJA4"/>
<name>A0A136KJA4_9BACT</name>
<dbReference type="STRING" id="1617427.UZ20_WS6002000552"/>
<evidence type="ECO:0000313" key="2">
    <source>
        <dbReference type="Proteomes" id="UP000070449"/>
    </source>
</evidence>
<evidence type="ECO:0000313" key="1">
    <source>
        <dbReference type="EMBL" id="KXK09502.1"/>
    </source>
</evidence>
<gene>
    <name evidence="1" type="ORF">UZ20_WS6002000552</name>
</gene>
<protein>
    <submittedName>
        <fullName evidence="1">Uncharacterized protein</fullName>
    </submittedName>
</protein>